<dbReference type="RefSeq" id="WP_007200361.1">
    <property type="nucleotide sequence ID" value="NZ_AKKV01000009.1"/>
</dbReference>
<evidence type="ECO:0000313" key="8">
    <source>
        <dbReference type="Proteomes" id="UP000004080"/>
    </source>
</evidence>
<dbReference type="AlphaFoldDB" id="I8AML6"/>
<dbReference type="OrthoDB" id="9772736at2"/>
<feature type="domain" description="NADH:flavin oxidoreductase/NADH oxidase N-terminal" evidence="6">
    <location>
        <begin position="4"/>
        <end position="341"/>
    </location>
</feature>
<keyword evidence="4" id="KW-0521">NADP</keyword>
<evidence type="ECO:0000313" key="7">
    <source>
        <dbReference type="EMBL" id="EIT87232.1"/>
    </source>
</evidence>
<evidence type="ECO:0000256" key="5">
    <source>
        <dbReference type="ARBA" id="ARBA00023002"/>
    </source>
</evidence>
<protein>
    <submittedName>
        <fullName evidence="7">NADH:flavin oxidoreductase</fullName>
    </submittedName>
</protein>
<dbReference type="PANTHER" id="PTHR43303:SF4">
    <property type="entry name" value="NADPH DEHYDROGENASE C23G7.10C-RELATED"/>
    <property type="match status" value="1"/>
</dbReference>
<gene>
    <name evidence="7" type="ORF">A374_01284</name>
</gene>
<dbReference type="GO" id="GO:0050661">
    <property type="term" value="F:NADP binding"/>
    <property type="evidence" value="ECO:0007669"/>
    <property type="project" value="InterPro"/>
</dbReference>
<dbReference type="EMBL" id="AKKV01000009">
    <property type="protein sequence ID" value="EIT87232.1"/>
    <property type="molecule type" value="Genomic_DNA"/>
</dbReference>
<dbReference type="InterPro" id="IPR001155">
    <property type="entry name" value="OxRdtase_FMN_N"/>
</dbReference>
<dbReference type="GO" id="GO:0010181">
    <property type="term" value="F:FMN binding"/>
    <property type="evidence" value="ECO:0007669"/>
    <property type="project" value="InterPro"/>
</dbReference>
<sequence length="358" mass="39382">MSHLFSPLTIKDVTLRNRIGVSPMCQYSATDGVPNDWHLVHYGSRATGGAGLIIVEAAAVEPRGRISPEDLGMYSEEQIPAYQRLTAFMKENGAVPGIQLAHAGRKASTHSPFKQQGSEPAVATENGGWDVIGPSALPFAEGYKTPKEATIEEIKEIQEKFRQATIAAAKAGFEWLEFHAAHGYLAHSFYSPLSNKRTDEYGGSFENRIRFTLETAQIMREAWPDHLPFTVRISATDWTEGGWTIEESVELSKRLKALGVDLIDCSTGGNVSDAKIPVGAGYQNTFAERIRNEASIATAAVGLITQGMQADELIRNEKADLILIGREFLRDPYWPLRAATTVHKINDLAIPPQYARGW</sequence>
<dbReference type="InterPro" id="IPR044152">
    <property type="entry name" value="YqjM-like"/>
</dbReference>
<name>I8AML6_9BACL</name>
<evidence type="ECO:0000256" key="2">
    <source>
        <dbReference type="ARBA" id="ARBA00022630"/>
    </source>
</evidence>
<accession>I8AML6</accession>
<dbReference type="PANTHER" id="PTHR43303">
    <property type="entry name" value="NADPH DEHYDROGENASE C23G7.10C-RELATED"/>
    <property type="match status" value="1"/>
</dbReference>
<comment type="cofactor">
    <cofactor evidence="1">
        <name>FMN</name>
        <dbReference type="ChEBI" id="CHEBI:58210"/>
    </cofactor>
</comment>
<dbReference type="PATRIC" id="fig|1196324.3.peg.256"/>
<evidence type="ECO:0000256" key="1">
    <source>
        <dbReference type="ARBA" id="ARBA00001917"/>
    </source>
</evidence>
<organism evidence="7 8">
    <name type="scientific">Fictibacillus macauensis ZFHKF-1</name>
    <dbReference type="NCBI Taxonomy" id="1196324"/>
    <lineage>
        <taxon>Bacteria</taxon>
        <taxon>Bacillati</taxon>
        <taxon>Bacillota</taxon>
        <taxon>Bacilli</taxon>
        <taxon>Bacillales</taxon>
        <taxon>Fictibacillaceae</taxon>
        <taxon>Fictibacillus</taxon>
    </lineage>
</organism>
<evidence type="ECO:0000256" key="4">
    <source>
        <dbReference type="ARBA" id="ARBA00022857"/>
    </source>
</evidence>
<dbReference type="InterPro" id="IPR013785">
    <property type="entry name" value="Aldolase_TIM"/>
</dbReference>
<evidence type="ECO:0000256" key="3">
    <source>
        <dbReference type="ARBA" id="ARBA00022643"/>
    </source>
</evidence>
<dbReference type="Pfam" id="PF00724">
    <property type="entry name" value="Oxidored_FMN"/>
    <property type="match status" value="1"/>
</dbReference>
<reference evidence="7 8" key="1">
    <citation type="journal article" date="2012" name="J. Bacteriol.">
        <title>Genome of Bacillus macauensis ZFHKF-1, a Long-Chain-Forming Bacterium.</title>
        <authorList>
            <person name="Cai L."/>
            <person name="Zhang T."/>
        </authorList>
    </citation>
    <scope>NUCLEOTIDE SEQUENCE [LARGE SCALE GENOMIC DNA]</scope>
    <source>
        <strain evidence="7 8">ZFHKF-1</strain>
    </source>
</reference>
<keyword evidence="2" id="KW-0285">Flavoprotein</keyword>
<keyword evidence="8" id="KW-1185">Reference proteome</keyword>
<comment type="caution">
    <text evidence="7">The sequence shown here is derived from an EMBL/GenBank/DDBJ whole genome shotgun (WGS) entry which is preliminary data.</text>
</comment>
<dbReference type="Proteomes" id="UP000004080">
    <property type="component" value="Unassembled WGS sequence"/>
</dbReference>
<dbReference type="Gene3D" id="3.20.20.70">
    <property type="entry name" value="Aldolase class I"/>
    <property type="match status" value="1"/>
</dbReference>
<dbReference type="CDD" id="cd02932">
    <property type="entry name" value="OYE_YqiM_FMN"/>
    <property type="match status" value="1"/>
</dbReference>
<proteinExistence type="predicted"/>
<keyword evidence="5" id="KW-0560">Oxidoreductase</keyword>
<dbReference type="eggNOG" id="COG1902">
    <property type="taxonomic scope" value="Bacteria"/>
</dbReference>
<keyword evidence="3" id="KW-0288">FMN</keyword>
<dbReference type="GO" id="GO:0003959">
    <property type="term" value="F:NADPH dehydrogenase activity"/>
    <property type="evidence" value="ECO:0007669"/>
    <property type="project" value="InterPro"/>
</dbReference>
<dbReference type="STRING" id="1196324.A374_01284"/>
<dbReference type="SUPFAM" id="SSF51395">
    <property type="entry name" value="FMN-linked oxidoreductases"/>
    <property type="match status" value="1"/>
</dbReference>
<evidence type="ECO:0000259" key="6">
    <source>
        <dbReference type="Pfam" id="PF00724"/>
    </source>
</evidence>